<sequence length="129" mass="14964">MNWWIELAVLIILFLCYQIWQMWPVAGLTYVTPAALCQFIQMDPTIKLIDIRDPVDYIECHIEGSTSIYVGRLPFVWRKELSTLDSVVILGSRSKEVRKAARILKRRGFVKLYAVHAYRCKPCAAEASW</sequence>
<dbReference type="RefSeq" id="WP_019423489.1">
    <property type="nucleotide sequence ID" value="NZ_JAJNBZ010000003.1"/>
</dbReference>
<dbReference type="InterPro" id="IPR001763">
    <property type="entry name" value="Rhodanese-like_dom"/>
</dbReference>
<dbReference type="SUPFAM" id="SSF52821">
    <property type="entry name" value="Rhodanese/Cell cycle control phosphatase"/>
    <property type="match status" value="1"/>
</dbReference>
<evidence type="ECO:0000313" key="3">
    <source>
        <dbReference type="Proteomes" id="UP001199916"/>
    </source>
</evidence>
<keyword evidence="3" id="KW-1185">Reference proteome</keyword>
<evidence type="ECO:0000259" key="1">
    <source>
        <dbReference type="PROSITE" id="PS50206"/>
    </source>
</evidence>
<accession>A0ABS8YFB2</accession>
<dbReference type="CDD" id="cd00158">
    <property type="entry name" value="RHOD"/>
    <property type="match status" value="1"/>
</dbReference>
<reference evidence="2 3" key="1">
    <citation type="submission" date="2021-11" db="EMBL/GenBank/DDBJ databases">
        <title>Draft genome sequence of Paenibacillus profundus YoMME, a new Gram-positive bacteria with exoelectrogenic properties.</title>
        <authorList>
            <person name="Hubenova Y."/>
            <person name="Hubenova E."/>
            <person name="Manasiev Y."/>
            <person name="Peykov S."/>
            <person name="Mitov M."/>
        </authorList>
    </citation>
    <scope>NUCLEOTIDE SEQUENCE [LARGE SCALE GENOMIC DNA]</scope>
    <source>
        <strain evidence="2 3">YoMME</strain>
    </source>
</reference>
<organism evidence="2 3">
    <name type="scientific">Paenibacillus profundus</name>
    <dbReference type="NCBI Taxonomy" id="1173085"/>
    <lineage>
        <taxon>Bacteria</taxon>
        <taxon>Bacillati</taxon>
        <taxon>Bacillota</taxon>
        <taxon>Bacilli</taxon>
        <taxon>Bacillales</taxon>
        <taxon>Paenibacillaceae</taxon>
        <taxon>Paenibacillus</taxon>
    </lineage>
</organism>
<evidence type="ECO:0000313" key="2">
    <source>
        <dbReference type="EMBL" id="MCE5169035.1"/>
    </source>
</evidence>
<dbReference type="InterPro" id="IPR036873">
    <property type="entry name" value="Rhodanese-like_dom_sf"/>
</dbReference>
<proteinExistence type="predicted"/>
<dbReference type="PROSITE" id="PS50206">
    <property type="entry name" value="RHODANESE_3"/>
    <property type="match status" value="1"/>
</dbReference>
<protein>
    <submittedName>
        <fullName evidence="2">Rhodanese-like domain-containing protein</fullName>
    </submittedName>
</protein>
<feature type="domain" description="Rhodanese" evidence="1">
    <location>
        <begin position="42"/>
        <end position="121"/>
    </location>
</feature>
<gene>
    <name evidence="2" type="ORF">LQV63_06890</name>
</gene>
<dbReference type="Pfam" id="PF00581">
    <property type="entry name" value="Rhodanese"/>
    <property type="match status" value="1"/>
</dbReference>
<dbReference type="EMBL" id="JAJNBZ010000003">
    <property type="protein sequence ID" value="MCE5169035.1"/>
    <property type="molecule type" value="Genomic_DNA"/>
</dbReference>
<dbReference type="Gene3D" id="3.40.250.10">
    <property type="entry name" value="Rhodanese-like domain"/>
    <property type="match status" value="1"/>
</dbReference>
<comment type="caution">
    <text evidence="2">The sequence shown here is derived from an EMBL/GenBank/DDBJ whole genome shotgun (WGS) entry which is preliminary data.</text>
</comment>
<name>A0ABS8YFB2_9BACL</name>
<dbReference type="Proteomes" id="UP001199916">
    <property type="component" value="Unassembled WGS sequence"/>
</dbReference>